<reference evidence="2 3" key="1">
    <citation type="journal article" date="2017" name="Front. Genet.">
        <title>Draft sequencing of the heterozygous diploid genome of Satsuma (Citrus unshiu Marc.) using a hybrid assembly approach.</title>
        <authorList>
            <person name="Shimizu T."/>
            <person name="Tanizawa Y."/>
            <person name="Mochizuki T."/>
            <person name="Nagasaki H."/>
            <person name="Yoshioka T."/>
            <person name="Toyoda A."/>
            <person name="Fujiyama A."/>
            <person name="Kaminuma E."/>
            <person name="Nakamura Y."/>
        </authorList>
    </citation>
    <scope>NUCLEOTIDE SEQUENCE [LARGE SCALE GENOMIC DNA]</scope>
    <source>
        <strain evidence="3">cv. Miyagawa wase</strain>
    </source>
</reference>
<dbReference type="Proteomes" id="UP000236630">
    <property type="component" value="Unassembled WGS sequence"/>
</dbReference>
<protein>
    <submittedName>
        <fullName evidence="2">Uncharacterized protein</fullName>
    </submittedName>
</protein>
<evidence type="ECO:0000313" key="2">
    <source>
        <dbReference type="EMBL" id="GAY46419.1"/>
    </source>
</evidence>
<dbReference type="EMBL" id="BDQV01000032">
    <property type="protein sequence ID" value="GAY46419.1"/>
    <property type="molecule type" value="Genomic_DNA"/>
</dbReference>
<sequence>MEREQDFLLSPPLLDPSKAGEGAKSRGMSIEKKIEFLESLTGNVILFPNLQMVTVT</sequence>
<feature type="region of interest" description="Disordered" evidence="1">
    <location>
        <begin position="1"/>
        <end position="26"/>
    </location>
</feature>
<keyword evidence="3" id="KW-1185">Reference proteome</keyword>
<proteinExistence type="predicted"/>
<feature type="compositionally biased region" description="Low complexity" evidence="1">
    <location>
        <begin position="8"/>
        <end position="17"/>
    </location>
</feature>
<evidence type="ECO:0000313" key="3">
    <source>
        <dbReference type="Proteomes" id="UP000236630"/>
    </source>
</evidence>
<accession>A0A2H5P224</accession>
<name>A0A2H5P224_CITUN</name>
<organism evidence="2 3">
    <name type="scientific">Citrus unshiu</name>
    <name type="common">Satsuma mandarin</name>
    <name type="synonym">Citrus nobilis var. unshiu</name>
    <dbReference type="NCBI Taxonomy" id="55188"/>
    <lineage>
        <taxon>Eukaryota</taxon>
        <taxon>Viridiplantae</taxon>
        <taxon>Streptophyta</taxon>
        <taxon>Embryophyta</taxon>
        <taxon>Tracheophyta</taxon>
        <taxon>Spermatophyta</taxon>
        <taxon>Magnoliopsida</taxon>
        <taxon>eudicotyledons</taxon>
        <taxon>Gunneridae</taxon>
        <taxon>Pentapetalae</taxon>
        <taxon>rosids</taxon>
        <taxon>malvids</taxon>
        <taxon>Sapindales</taxon>
        <taxon>Rutaceae</taxon>
        <taxon>Aurantioideae</taxon>
        <taxon>Citrus</taxon>
    </lineage>
</organism>
<gene>
    <name evidence="2" type="ORF">CUMW_096900</name>
</gene>
<comment type="caution">
    <text evidence="2">The sequence shown here is derived from an EMBL/GenBank/DDBJ whole genome shotgun (WGS) entry which is preliminary data.</text>
</comment>
<dbReference type="AlphaFoldDB" id="A0A2H5P224"/>
<evidence type="ECO:0000256" key="1">
    <source>
        <dbReference type="SAM" id="MobiDB-lite"/>
    </source>
</evidence>